<dbReference type="GO" id="GO:0005085">
    <property type="term" value="F:guanyl-nucleotide exchange factor activity"/>
    <property type="evidence" value="ECO:0007669"/>
    <property type="project" value="InterPro"/>
</dbReference>
<comment type="subcellular location">
    <subcellularLocation>
        <location evidence="1">Mitochondrion</location>
    </subcellularLocation>
</comment>
<dbReference type="Proteomes" id="UP001321760">
    <property type="component" value="Unassembled WGS sequence"/>
</dbReference>
<protein>
    <recommendedName>
        <fullName evidence="6">Large ribosomal subunit protein mL50</fullName>
    </recommendedName>
</protein>
<proteinExistence type="inferred from homology"/>
<organism evidence="8 9">
    <name type="scientific">Podospora aff. communis PSN243</name>
    <dbReference type="NCBI Taxonomy" id="3040156"/>
    <lineage>
        <taxon>Eukaryota</taxon>
        <taxon>Fungi</taxon>
        <taxon>Dikarya</taxon>
        <taxon>Ascomycota</taxon>
        <taxon>Pezizomycotina</taxon>
        <taxon>Sordariomycetes</taxon>
        <taxon>Sordariomycetidae</taxon>
        <taxon>Sordariales</taxon>
        <taxon>Podosporaceae</taxon>
        <taxon>Podospora</taxon>
    </lineage>
</organism>
<keyword evidence="9" id="KW-1185">Reference proteome</keyword>
<reference evidence="8" key="2">
    <citation type="submission" date="2023-05" db="EMBL/GenBank/DDBJ databases">
        <authorList>
            <consortium name="Lawrence Berkeley National Laboratory"/>
            <person name="Steindorff A."/>
            <person name="Hensen N."/>
            <person name="Bonometti L."/>
            <person name="Westerberg I."/>
            <person name="Brannstrom I.O."/>
            <person name="Guillou S."/>
            <person name="Cros-Aarteil S."/>
            <person name="Calhoun S."/>
            <person name="Haridas S."/>
            <person name="Kuo A."/>
            <person name="Mondo S."/>
            <person name="Pangilinan J."/>
            <person name="Riley R."/>
            <person name="Labutti K."/>
            <person name="Andreopoulos B."/>
            <person name="Lipzen A."/>
            <person name="Chen C."/>
            <person name="Yanf M."/>
            <person name="Daum C."/>
            <person name="Ng V."/>
            <person name="Clum A."/>
            <person name="Ohm R."/>
            <person name="Martin F."/>
            <person name="Silar P."/>
            <person name="Natvig D."/>
            <person name="Lalanne C."/>
            <person name="Gautier V."/>
            <person name="Ament-Velasquez S.L."/>
            <person name="Kruys A."/>
            <person name="Hutchinson M.I."/>
            <person name="Powell A.J."/>
            <person name="Barry K."/>
            <person name="Miller A.N."/>
            <person name="Grigoriev I.V."/>
            <person name="Debuchy R."/>
            <person name="Gladieux P."/>
            <person name="Thoren M.H."/>
            <person name="Johannesson H."/>
        </authorList>
    </citation>
    <scope>NUCLEOTIDE SEQUENCE</scope>
    <source>
        <strain evidence="8">PSN243</strain>
    </source>
</reference>
<reference evidence="8" key="1">
    <citation type="journal article" date="2023" name="Mol. Phylogenet. Evol.">
        <title>Genome-scale phylogeny and comparative genomics of the fungal order Sordariales.</title>
        <authorList>
            <person name="Hensen N."/>
            <person name="Bonometti L."/>
            <person name="Westerberg I."/>
            <person name="Brannstrom I.O."/>
            <person name="Guillou S."/>
            <person name="Cros-Aarteil S."/>
            <person name="Calhoun S."/>
            <person name="Haridas S."/>
            <person name="Kuo A."/>
            <person name="Mondo S."/>
            <person name="Pangilinan J."/>
            <person name="Riley R."/>
            <person name="LaButti K."/>
            <person name="Andreopoulos B."/>
            <person name="Lipzen A."/>
            <person name="Chen C."/>
            <person name="Yan M."/>
            <person name="Daum C."/>
            <person name="Ng V."/>
            <person name="Clum A."/>
            <person name="Steindorff A."/>
            <person name="Ohm R.A."/>
            <person name="Martin F."/>
            <person name="Silar P."/>
            <person name="Natvig D.O."/>
            <person name="Lalanne C."/>
            <person name="Gautier V."/>
            <person name="Ament-Velasquez S.L."/>
            <person name="Kruys A."/>
            <person name="Hutchinson M.I."/>
            <person name="Powell A.J."/>
            <person name="Barry K."/>
            <person name="Miller A.N."/>
            <person name="Grigoriev I.V."/>
            <person name="Debuchy R."/>
            <person name="Gladieux P."/>
            <person name="Hiltunen Thoren M."/>
            <person name="Johannesson H."/>
        </authorList>
    </citation>
    <scope>NUCLEOTIDE SEQUENCE</scope>
    <source>
        <strain evidence="8">PSN243</strain>
    </source>
</reference>
<dbReference type="GO" id="GO:0005840">
    <property type="term" value="C:ribosome"/>
    <property type="evidence" value="ECO:0007669"/>
    <property type="project" value="UniProtKB-KW"/>
</dbReference>
<keyword evidence="4" id="KW-0496">Mitochondrion</keyword>
<evidence type="ECO:0000256" key="1">
    <source>
        <dbReference type="ARBA" id="ARBA00004173"/>
    </source>
</evidence>
<evidence type="ECO:0000256" key="6">
    <source>
        <dbReference type="ARBA" id="ARBA00035183"/>
    </source>
</evidence>
<dbReference type="InterPro" id="IPR040144">
    <property type="entry name" value="RAP1GDS1"/>
</dbReference>
<dbReference type="AlphaFoldDB" id="A0AAV9GMS5"/>
<evidence type="ECO:0000256" key="4">
    <source>
        <dbReference type="ARBA" id="ARBA00023128"/>
    </source>
</evidence>
<evidence type="ECO:0000256" key="3">
    <source>
        <dbReference type="ARBA" id="ARBA00022980"/>
    </source>
</evidence>
<dbReference type="PANTHER" id="PTHR10957">
    <property type="entry name" value="RAP1 GTPASE-GDP DISSOCIATION STIMULATOR 1"/>
    <property type="match status" value="1"/>
</dbReference>
<dbReference type="Pfam" id="PF10501">
    <property type="entry name" value="Ribosomal_L50"/>
    <property type="match status" value="1"/>
</dbReference>
<keyword evidence="3" id="KW-0689">Ribosomal protein</keyword>
<evidence type="ECO:0000256" key="5">
    <source>
        <dbReference type="ARBA" id="ARBA00023274"/>
    </source>
</evidence>
<sequence>MRRLQRLRGPASSLPTCSAPAVRTCPAAGLLKNELVTSSSQTHNLSARRTHLWQSSLSTQRRCLSTSAPRLEKSTDIVETSEAVIEMELAETDAVQTDLVYPNKIKEAPRPNDVTDAAYVPATRAEGLEEVGGLEGWWDKPEHWGPSKQYVGFGPVDRVTDPAVLEVLTKQAIVEAIVLRGLVKSIEKATTLMADFGSKEQARLVRTELAVGPDGAAVLKNEKDLSRLQGLIQTASRRSEPEGPHRPSPEEAKTMMKSWGADWKSAELKDPFVMFYTIKRIQKLTGQIIPDGKLVGVKTIGALIARVIKPPKAKKLAEEIKAKGDLLELPNVHVYPRRLTPVDKENMVGRWKLIEGELQKRGLPVLGTGGYRKAVEKSWLKVTEGQVTELVSRVFAVPPDPFSPDPSQRTTNRRDALKEALPVAEKAWLDGSLDIVTLLAEKIADGARDPDWREPLAESGLLDFWLSTVITAEGLPVSLKKQSLRLVGNACAACGEFGRRVLSKVGKLVEFLDDDNSLLPFAISVLYNICLCHEEAQHLCVSAGLSKRLVGIISGPRLLHCQGSMPFIIHLFEQLELMMILDEEAKVADPTTPAAILTLAASNTLELDIDDFTSLFTIALAYLTYEVLQMGFVEADGLPVLQQAFYQSYTRFDLADADPGSVDDLKTAWSSACTILADISALTTFSAKYPLDSPVVQQLLHWLSTPPTYFHLQTAACLSLGNLGRSDEACTALIDHTIDPLVAILSRAVQLPNQPSTPVSDRPPFTLLYAVLGFLKNLAVAPFNKYPLSMRLLPAILPTLWTSTSANPQVQFATVSFTRLLLTSNPTGVSLVCAPISNPTTTTYTTRDGPPLSRLHILMDVALRADADPTKMEAARAVCATIKTFHLLLLPEWTWGSSNDTQAQTDTDTPRARFYSSHAEPMIKTLTGQFTHKKFASLRSEALFVLALLARSPDGGKLAMGVLESVEAYRVLVQMVTGRELTDEELGVEGEGRITEVVDGGSGEKEVEAAPAPNTELLEGLGLEPQQADVKQTVGMGAVDRENGMVLATEILRGFSSELSPGRRTVLETALKEGAGLLSASRNVK</sequence>
<gene>
    <name evidence="8" type="ORF">QBC34DRAFT_298689</name>
</gene>
<name>A0AAV9GMS5_9PEZI</name>
<dbReference type="InterPro" id="IPR016024">
    <property type="entry name" value="ARM-type_fold"/>
</dbReference>
<dbReference type="GO" id="GO:0005739">
    <property type="term" value="C:mitochondrion"/>
    <property type="evidence" value="ECO:0007669"/>
    <property type="project" value="UniProtKB-SubCell"/>
</dbReference>
<dbReference type="InterPro" id="IPR011989">
    <property type="entry name" value="ARM-like"/>
</dbReference>
<dbReference type="Gene3D" id="1.25.10.10">
    <property type="entry name" value="Leucine-rich Repeat Variant"/>
    <property type="match status" value="1"/>
</dbReference>
<evidence type="ECO:0000313" key="9">
    <source>
        <dbReference type="Proteomes" id="UP001321760"/>
    </source>
</evidence>
<dbReference type="SUPFAM" id="SSF48371">
    <property type="entry name" value="ARM repeat"/>
    <property type="match status" value="1"/>
</dbReference>
<accession>A0AAV9GMS5</accession>
<evidence type="ECO:0000313" key="8">
    <source>
        <dbReference type="EMBL" id="KAK4449636.1"/>
    </source>
</evidence>
<dbReference type="EMBL" id="MU865936">
    <property type="protein sequence ID" value="KAK4449636.1"/>
    <property type="molecule type" value="Genomic_DNA"/>
</dbReference>
<keyword evidence="5" id="KW-0687">Ribonucleoprotein</keyword>
<dbReference type="GO" id="GO:1990904">
    <property type="term" value="C:ribonucleoprotein complex"/>
    <property type="evidence" value="ECO:0007669"/>
    <property type="project" value="UniProtKB-KW"/>
</dbReference>
<feature type="compositionally biased region" description="Basic and acidic residues" evidence="7">
    <location>
        <begin position="237"/>
        <end position="253"/>
    </location>
</feature>
<evidence type="ECO:0000256" key="7">
    <source>
        <dbReference type="SAM" id="MobiDB-lite"/>
    </source>
</evidence>
<evidence type="ECO:0000256" key="2">
    <source>
        <dbReference type="ARBA" id="ARBA00008860"/>
    </source>
</evidence>
<comment type="similarity">
    <text evidence="2">Belongs to the mitochondrion-specific ribosomal protein mL50 family.</text>
</comment>
<dbReference type="InterPro" id="IPR018305">
    <property type="entry name" value="Ribosomal_m50"/>
</dbReference>
<comment type="caution">
    <text evidence="8">The sequence shown here is derived from an EMBL/GenBank/DDBJ whole genome shotgun (WGS) entry which is preliminary data.</text>
</comment>
<feature type="region of interest" description="Disordered" evidence="7">
    <location>
        <begin position="232"/>
        <end position="253"/>
    </location>
</feature>